<dbReference type="CDD" id="cd08991">
    <property type="entry name" value="GH43_HoAraf43-like"/>
    <property type="match status" value="1"/>
</dbReference>
<feature type="chain" id="PRO_5002974388" evidence="9">
    <location>
        <begin position="21"/>
        <end position="319"/>
    </location>
</feature>
<dbReference type="PANTHER" id="PTHR43772">
    <property type="entry name" value="ENDO-1,4-BETA-XYLANASE"/>
    <property type="match status" value="1"/>
</dbReference>
<dbReference type="InterPro" id="IPR006710">
    <property type="entry name" value="Glyco_hydro_43"/>
</dbReference>
<dbReference type="GO" id="GO:0045493">
    <property type="term" value="P:xylan catabolic process"/>
    <property type="evidence" value="ECO:0007669"/>
    <property type="project" value="UniProtKB-KW"/>
</dbReference>
<feature type="signal peptide" evidence="9">
    <location>
        <begin position="1"/>
        <end position="20"/>
    </location>
</feature>
<keyword evidence="2" id="KW-0858">Xylan degradation</keyword>
<dbReference type="GO" id="GO:0004553">
    <property type="term" value="F:hydrolase activity, hydrolyzing O-glycosyl compounds"/>
    <property type="evidence" value="ECO:0007669"/>
    <property type="project" value="InterPro"/>
</dbReference>
<protein>
    <submittedName>
        <fullName evidence="10">Glycoside hydrolase family 43</fullName>
    </submittedName>
</protein>
<evidence type="ECO:0000256" key="4">
    <source>
        <dbReference type="ARBA" id="ARBA00023277"/>
    </source>
</evidence>
<dbReference type="SUPFAM" id="SSF75005">
    <property type="entry name" value="Arabinanase/levansucrase/invertase"/>
    <property type="match status" value="1"/>
</dbReference>
<comment type="similarity">
    <text evidence="1 8">Belongs to the glycosyl hydrolase 43 family.</text>
</comment>
<accession>C6Y048</accession>
<dbReference type="EMBL" id="CP001681">
    <property type="protein sequence ID" value="ACU04760.1"/>
    <property type="molecule type" value="Genomic_DNA"/>
</dbReference>
<dbReference type="Proteomes" id="UP000000852">
    <property type="component" value="Chromosome"/>
</dbReference>
<evidence type="ECO:0000256" key="1">
    <source>
        <dbReference type="ARBA" id="ARBA00009865"/>
    </source>
</evidence>
<dbReference type="InterPro" id="IPR052176">
    <property type="entry name" value="Glycosyl_Hydrlase_43_Enz"/>
</dbReference>
<keyword evidence="11" id="KW-1185">Reference proteome</keyword>
<dbReference type="KEGG" id="phe:Phep_2556"/>
<evidence type="ECO:0000256" key="2">
    <source>
        <dbReference type="ARBA" id="ARBA00022651"/>
    </source>
</evidence>
<keyword evidence="9" id="KW-0732">Signal</keyword>
<evidence type="ECO:0000256" key="7">
    <source>
        <dbReference type="PIRSR" id="PIRSR606710-2"/>
    </source>
</evidence>
<dbReference type="eggNOG" id="COG3507">
    <property type="taxonomic scope" value="Bacteria"/>
</dbReference>
<feature type="active site" description="Proton donor" evidence="6">
    <location>
        <position position="199"/>
    </location>
</feature>
<feature type="active site" description="Proton acceptor" evidence="6">
    <location>
        <position position="34"/>
    </location>
</feature>
<dbReference type="OrthoDB" id="3308423at2"/>
<organism evidence="10 11">
    <name type="scientific">Pedobacter heparinus (strain ATCC 13125 / DSM 2366 / CIP 104194 / JCM 7457 / NBRC 12017 / NCIMB 9290 / NRRL B-14731 / HIM 762-3)</name>
    <dbReference type="NCBI Taxonomy" id="485917"/>
    <lineage>
        <taxon>Bacteria</taxon>
        <taxon>Pseudomonadati</taxon>
        <taxon>Bacteroidota</taxon>
        <taxon>Sphingobacteriia</taxon>
        <taxon>Sphingobacteriales</taxon>
        <taxon>Sphingobacteriaceae</taxon>
        <taxon>Pedobacter</taxon>
    </lineage>
</organism>
<evidence type="ECO:0000313" key="11">
    <source>
        <dbReference type="Proteomes" id="UP000000852"/>
    </source>
</evidence>
<dbReference type="Pfam" id="PF04616">
    <property type="entry name" value="Glyco_hydro_43"/>
    <property type="match status" value="1"/>
</dbReference>
<proteinExistence type="inferred from homology"/>
<reference evidence="10 11" key="1">
    <citation type="journal article" date="2009" name="Stand. Genomic Sci.">
        <title>Complete genome sequence of Pedobacter heparinus type strain (HIM 762-3).</title>
        <authorList>
            <person name="Han C."/>
            <person name="Spring S."/>
            <person name="Lapidus A."/>
            <person name="Del Rio T.G."/>
            <person name="Tice H."/>
            <person name="Copeland A."/>
            <person name="Cheng J.F."/>
            <person name="Lucas S."/>
            <person name="Chen F."/>
            <person name="Nolan M."/>
            <person name="Bruce D."/>
            <person name="Goodwin L."/>
            <person name="Pitluck S."/>
            <person name="Ivanova N."/>
            <person name="Mavromatis K."/>
            <person name="Mikhailova N."/>
            <person name="Pati A."/>
            <person name="Chen A."/>
            <person name="Palaniappan K."/>
            <person name="Land M."/>
            <person name="Hauser L."/>
            <person name="Chang Y.J."/>
            <person name="Jeffries C.C."/>
            <person name="Saunders E."/>
            <person name="Chertkov O."/>
            <person name="Brettin T."/>
            <person name="Goker M."/>
            <person name="Rohde M."/>
            <person name="Bristow J."/>
            <person name="Eisen J.A."/>
            <person name="Markowitz V."/>
            <person name="Hugenholtz P."/>
            <person name="Kyrpides N.C."/>
            <person name="Klenk H.P."/>
            <person name="Detter J.C."/>
        </authorList>
    </citation>
    <scope>NUCLEOTIDE SEQUENCE [LARGE SCALE GENOMIC DNA]</scope>
    <source>
        <strain evidence="11">ATCC 13125 / DSM 2366 / CIP 104194 / JCM 7457 / NBRC 12017 / NCIMB 9290 / NRRL B-14731 / HIM 762-3</strain>
    </source>
</reference>
<dbReference type="PANTHER" id="PTHR43772:SF2">
    <property type="entry name" value="PUTATIVE (AFU_ORTHOLOGUE AFUA_2G04480)-RELATED"/>
    <property type="match status" value="1"/>
</dbReference>
<dbReference type="InterPro" id="IPR023296">
    <property type="entry name" value="Glyco_hydro_beta-prop_sf"/>
</dbReference>
<dbReference type="HOGENOM" id="CLU_009397_4_0_10"/>
<keyword evidence="5 8" id="KW-0326">Glycosidase</keyword>
<name>C6Y048_PEDHD</name>
<evidence type="ECO:0000256" key="6">
    <source>
        <dbReference type="PIRSR" id="PIRSR606710-1"/>
    </source>
</evidence>
<dbReference type="Gene3D" id="2.115.10.20">
    <property type="entry name" value="Glycosyl hydrolase domain, family 43"/>
    <property type="match status" value="1"/>
</dbReference>
<sequence>MLKKSYVLICLLLICTLLSASGIAQERRVITVADPTIFYHEHTYYLYGTADNEAQKGFKVYISKDKKSWKDGGTVLKKEDVFGTSGFWAPQIFKYQDKFYLAYVADERIAIAESDGPKGPFTQKVKKAIDAPVRIIDPFIFFDSGKIYLYHVRLDKGNRIYVTEMNSDLLSIKEETSTECIHASENWENTSGASWTVTEGPSVLKRGNVYYMFYSANDFRNPDYAVGYATSDSPYGPWVKYKGNPILSKLQTNENGSGHGDFFEDEKGKFNYVFHTHESNNKPNGKRRTAIILMKFLEGKHKTEKLYTYKGTFRFLTQQ</sequence>
<gene>
    <name evidence="10" type="ordered locus">Phep_2556</name>
</gene>
<dbReference type="CAZy" id="GH43">
    <property type="family name" value="Glycoside Hydrolase Family 43"/>
</dbReference>
<evidence type="ECO:0000256" key="9">
    <source>
        <dbReference type="SAM" id="SignalP"/>
    </source>
</evidence>
<evidence type="ECO:0000256" key="3">
    <source>
        <dbReference type="ARBA" id="ARBA00022801"/>
    </source>
</evidence>
<evidence type="ECO:0000256" key="5">
    <source>
        <dbReference type="ARBA" id="ARBA00023295"/>
    </source>
</evidence>
<dbReference type="AlphaFoldDB" id="C6Y048"/>
<keyword evidence="4" id="KW-0119">Carbohydrate metabolism</keyword>
<evidence type="ECO:0000313" key="10">
    <source>
        <dbReference type="EMBL" id="ACU04760.1"/>
    </source>
</evidence>
<keyword evidence="3 8" id="KW-0378">Hydrolase</keyword>
<dbReference type="STRING" id="485917.Phep_2556"/>
<evidence type="ECO:0000256" key="8">
    <source>
        <dbReference type="RuleBase" id="RU361187"/>
    </source>
</evidence>
<feature type="site" description="Important for catalytic activity, responsible for pKa modulation of the active site Glu and correct orientation of both the proton donor and substrate" evidence="7">
    <location>
        <position position="137"/>
    </location>
</feature>
<keyword evidence="2" id="KW-0624">Polysaccharide degradation</keyword>